<sequence length="156" mass="18067">MFYLKFIEHAKDTETGTWLRQYGTSAYTTWSGFSFESVCQKHVLQIRRKLGIEGVLTHTSTWRHAPEKGVQGAQIDLLLDRQDRCMNICEMKFSGGEFVIDKKYASELDVKVNVFRAETGSKKTLFPTIITTYSTRKNEYYLGRIQAEVLMEDLFT</sequence>
<evidence type="ECO:0000313" key="2">
    <source>
        <dbReference type="Proteomes" id="UP000461730"/>
    </source>
</evidence>
<proteinExistence type="predicted"/>
<dbReference type="AlphaFoldDB" id="A0A7K1TYG5"/>
<evidence type="ECO:0000313" key="1">
    <source>
        <dbReference type="EMBL" id="MVT07157.1"/>
    </source>
</evidence>
<accession>A0A7K1TYG5</accession>
<protein>
    <recommendedName>
        <fullName evidence="3">DUF234 domain-containing protein</fullName>
    </recommendedName>
</protein>
<dbReference type="RefSeq" id="WP_157304568.1">
    <property type="nucleotide sequence ID" value="NZ_WRXN01000001.1"/>
</dbReference>
<name>A0A7K1TYG5_9BACT</name>
<keyword evidence="2" id="KW-1185">Reference proteome</keyword>
<comment type="caution">
    <text evidence="1">The sequence shown here is derived from an EMBL/GenBank/DDBJ whole genome shotgun (WGS) entry which is preliminary data.</text>
</comment>
<gene>
    <name evidence="1" type="ORF">GO493_02705</name>
</gene>
<organism evidence="1 2">
    <name type="scientific">Chitinophaga tropicalis</name>
    <dbReference type="NCBI Taxonomy" id="2683588"/>
    <lineage>
        <taxon>Bacteria</taxon>
        <taxon>Pseudomonadati</taxon>
        <taxon>Bacteroidota</taxon>
        <taxon>Chitinophagia</taxon>
        <taxon>Chitinophagales</taxon>
        <taxon>Chitinophagaceae</taxon>
        <taxon>Chitinophaga</taxon>
    </lineage>
</organism>
<reference evidence="1 2" key="1">
    <citation type="submission" date="2019-12" db="EMBL/GenBank/DDBJ databases">
        <title>Chitinophaga sp. strain ysch24 (GDMCC 1.1355), whole genome shotgun sequence.</title>
        <authorList>
            <person name="Zhang X."/>
        </authorList>
    </citation>
    <scope>NUCLEOTIDE SEQUENCE [LARGE SCALE GENOMIC DNA]</scope>
    <source>
        <strain evidence="2">ysch24</strain>
    </source>
</reference>
<evidence type="ECO:0008006" key="3">
    <source>
        <dbReference type="Google" id="ProtNLM"/>
    </source>
</evidence>
<dbReference type="EMBL" id="WRXN01000001">
    <property type="protein sequence ID" value="MVT07157.1"/>
    <property type="molecule type" value="Genomic_DNA"/>
</dbReference>
<dbReference type="Proteomes" id="UP000461730">
    <property type="component" value="Unassembled WGS sequence"/>
</dbReference>